<gene>
    <name evidence="2" type="ORF">LTR36_007596</name>
</gene>
<evidence type="ECO:0000313" key="3">
    <source>
        <dbReference type="Proteomes" id="UP001324427"/>
    </source>
</evidence>
<feature type="compositionally biased region" description="Polar residues" evidence="1">
    <location>
        <begin position="149"/>
        <end position="162"/>
    </location>
</feature>
<organism evidence="2 3">
    <name type="scientific">Oleoguttula mirabilis</name>
    <dbReference type="NCBI Taxonomy" id="1507867"/>
    <lineage>
        <taxon>Eukaryota</taxon>
        <taxon>Fungi</taxon>
        <taxon>Dikarya</taxon>
        <taxon>Ascomycota</taxon>
        <taxon>Pezizomycotina</taxon>
        <taxon>Dothideomycetes</taxon>
        <taxon>Dothideomycetidae</taxon>
        <taxon>Mycosphaerellales</taxon>
        <taxon>Teratosphaeriaceae</taxon>
        <taxon>Oleoguttula</taxon>
    </lineage>
</organism>
<dbReference type="EMBL" id="JAVFHQ010000005">
    <property type="protein sequence ID" value="KAK4549139.1"/>
    <property type="molecule type" value="Genomic_DNA"/>
</dbReference>
<feature type="compositionally biased region" description="Low complexity" evidence="1">
    <location>
        <begin position="127"/>
        <end position="139"/>
    </location>
</feature>
<feature type="region of interest" description="Disordered" evidence="1">
    <location>
        <begin position="569"/>
        <end position="590"/>
    </location>
</feature>
<name>A0AAV9JUA1_9PEZI</name>
<feature type="region of interest" description="Disordered" evidence="1">
    <location>
        <begin position="1"/>
        <end position="40"/>
    </location>
</feature>
<feature type="compositionally biased region" description="Low complexity" evidence="1">
    <location>
        <begin position="442"/>
        <end position="453"/>
    </location>
</feature>
<evidence type="ECO:0000256" key="1">
    <source>
        <dbReference type="SAM" id="MobiDB-lite"/>
    </source>
</evidence>
<dbReference type="Proteomes" id="UP001324427">
    <property type="component" value="Unassembled WGS sequence"/>
</dbReference>
<feature type="region of interest" description="Disordered" evidence="1">
    <location>
        <begin position="417"/>
        <end position="472"/>
    </location>
</feature>
<protein>
    <submittedName>
        <fullName evidence="2">Uncharacterized protein</fullName>
    </submittedName>
</protein>
<proteinExistence type="predicted"/>
<reference evidence="2 3" key="1">
    <citation type="submission" date="2021-11" db="EMBL/GenBank/DDBJ databases">
        <title>Black yeast isolated from Biological Soil Crust.</title>
        <authorList>
            <person name="Kurbessoian T."/>
        </authorList>
    </citation>
    <scope>NUCLEOTIDE SEQUENCE [LARGE SCALE GENOMIC DNA]</scope>
    <source>
        <strain evidence="2 3">CCFEE 5522</strain>
    </source>
</reference>
<feature type="compositionally biased region" description="Polar residues" evidence="1">
    <location>
        <begin position="13"/>
        <end position="30"/>
    </location>
</feature>
<feature type="region of interest" description="Disordered" evidence="1">
    <location>
        <begin position="114"/>
        <end position="162"/>
    </location>
</feature>
<comment type="caution">
    <text evidence="2">The sequence shown here is derived from an EMBL/GenBank/DDBJ whole genome shotgun (WGS) entry which is preliminary data.</text>
</comment>
<evidence type="ECO:0000313" key="2">
    <source>
        <dbReference type="EMBL" id="KAK4549139.1"/>
    </source>
</evidence>
<dbReference type="AlphaFoldDB" id="A0AAV9JUA1"/>
<keyword evidence="3" id="KW-1185">Reference proteome</keyword>
<accession>A0AAV9JUA1</accession>
<feature type="compositionally biased region" description="Polar residues" evidence="1">
    <location>
        <begin position="573"/>
        <end position="590"/>
    </location>
</feature>
<sequence length="878" mass="95444">MSGHNISPGPALTSGNNDPHHQSTPNQTGRTGRVDTDFAQGLKVAREMYGRMPPAKKAQVDAQWAGSRFKTADGVSPFVKMLAEKIYRRNTNKQPIDLAPRAPGWQQQALRPVFRPPPHLRTPTNRQPAQHVPAEQQQPAPEPRLRLPTAQQQKEARQPNQQELQARQWLANGVRLDGQTPTGVCLPHQQQVRDLQAWGGLPAGSFFAPRVPAAPEVFRESITSETALLPMCTGCAISEGAITVTSDAQDQLVHQVQIVDTCTCAGDIAKIDPVTNQSQHCWFCELGRLEATKRIAVQKRALRKANGEPVRMEPTRHTALSCACGRKVALPELTRKCVGCGGVKTTPFINYAGNALVFLEVSETVRVVQDPVTGQPIPALRTNGIPPSIPRQQLPAFARGASSGLSEFAFDINSSPGRTIDGNDWNRQPKDVKQRTKKRTVGQAFGGASASQAKRPSSKPHASRSIDTSPPCEQTLFDSKAAEELGRLGLKVYLNYHDKDQVVTPARRAEILLRDNLEHRFEVYMTVYTMTASGFAEKDTVVVMTNVHDRYGRVATGAQVVETMRGKGMLSGEETTATPTQASGQSQASRPLNHASLHPLFNGVERVALLQLGFQVHFNGHPEPQKSPPAYRAEVLLRDNLNDKTEVGKLDAALRICGLAGRRLEELMHNITDNGRLEHVSVAAAVERMRAYGVLATATPQTPDAVSARGNTGGLYGTTPRSIGTPFSTHETAPVPPASLISLSIGQEITGGVPDHLIDPRLRRQTTQLVQPAAAPPTTAKLDSPSAFSAQDKHILQTLGLKTIPSVDANCSPAKRAEALFKANEERGRPSELDVVLETCGYLPEAAKMMEREFYEYYEDDATCADLLSFFGAELGGG</sequence>